<evidence type="ECO:0000256" key="3">
    <source>
        <dbReference type="ARBA" id="ARBA00022695"/>
    </source>
</evidence>
<keyword evidence="7" id="KW-0695">RNA-directed DNA polymerase</keyword>
<dbReference type="CDD" id="cd01647">
    <property type="entry name" value="RT_LTR"/>
    <property type="match status" value="1"/>
</dbReference>
<dbReference type="Gene3D" id="3.30.70.270">
    <property type="match status" value="1"/>
</dbReference>
<dbReference type="InterPro" id="IPR053134">
    <property type="entry name" value="RNA-dir_DNA_polymerase"/>
</dbReference>
<evidence type="ECO:0000256" key="5">
    <source>
        <dbReference type="ARBA" id="ARBA00022759"/>
    </source>
</evidence>
<evidence type="ECO:0000313" key="10">
    <source>
        <dbReference type="Proteomes" id="UP000076858"/>
    </source>
</evidence>
<sequence>PTLIASCSTKPTTIDPAIFEASLPDVTETIKGELRKLLLEKQIIFAFQTRDLGNTGLVKHVIDTQGQGPIRQRPYRASPLQREVAKKIIDELLANNIIRPSLSPWAAPIVLKDSFPLPRIDDVLDLLQGQKCFSTLDLASGYWQIEMDEQSKEKTAFIVENNLYEWNRLAFGLTNAPGTFQRLMNFVLKEEIGKTCLVYLDDIIIFSKTPLKHISNLRKIFDLLEEANLKVKLSKCRFLETSVQYLGHVISADGVAPDPAKIESLGFSTVAHPLIHQAKDKPQDRIKWGPAEEKSFEFLRKCHMPDPVLAYPDFTKEFLIYNDASDYGLGAVLSQIHDGKDQPIAY</sequence>
<keyword evidence="3" id="KW-0548">Nucleotidyltransferase</keyword>
<keyword evidence="10" id="KW-1185">Reference proteome</keyword>
<evidence type="ECO:0000256" key="6">
    <source>
        <dbReference type="ARBA" id="ARBA00022801"/>
    </source>
</evidence>
<gene>
    <name evidence="9" type="ORF">APZ42_009487</name>
</gene>
<dbReference type="GO" id="GO:0004519">
    <property type="term" value="F:endonuclease activity"/>
    <property type="evidence" value="ECO:0007669"/>
    <property type="project" value="UniProtKB-KW"/>
</dbReference>
<evidence type="ECO:0000313" key="9">
    <source>
        <dbReference type="EMBL" id="KZR96269.1"/>
    </source>
</evidence>
<keyword evidence="5" id="KW-0255">Endonuclease</keyword>
<dbReference type="InterPro" id="IPR000477">
    <property type="entry name" value="RT_dom"/>
</dbReference>
<dbReference type="GO" id="GO:0008233">
    <property type="term" value="F:peptidase activity"/>
    <property type="evidence" value="ECO:0007669"/>
    <property type="project" value="UniProtKB-KW"/>
</dbReference>
<dbReference type="PANTHER" id="PTHR24559">
    <property type="entry name" value="TRANSPOSON TY3-I GAG-POL POLYPROTEIN"/>
    <property type="match status" value="1"/>
</dbReference>
<keyword evidence="1" id="KW-0645">Protease</keyword>
<comment type="caution">
    <text evidence="9">The sequence shown here is derived from an EMBL/GenBank/DDBJ whole genome shotgun (WGS) entry which is preliminary data.</text>
</comment>
<dbReference type="Gene3D" id="3.10.10.10">
    <property type="entry name" value="HIV Type 1 Reverse Transcriptase, subunit A, domain 1"/>
    <property type="match status" value="2"/>
</dbReference>
<proteinExistence type="predicted"/>
<feature type="non-terminal residue" evidence="9">
    <location>
        <position position="346"/>
    </location>
</feature>
<dbReference type="Pfam" id="PF00078">
    <property type="entry name" value="RVT_1"/>
    <property type="match status" value="1"/>
</dbReference>
<keyword evidence="6" id="KW-0378">Hydrolase</keyword>
<name>A0A164DZJ6_9CRUS</name>
<protein>
    <recommendedName>
        <fullName evidence="8">Reverse transcriptase domain-containing protein</fullName>
    </recommendedName>
</protein>
<dbReference type="SUPFAM" id="SSF56672">
    <property type="entry name" value="DNA/RNA polymerases"/>
    <property type="match status" value="1"/>
</dbReference>
<dbReference type="Pfam" id="PF17919">
    <property type="entry name" value="RT_RNaseH_2"/>
    <property type="match status" value="1"/>
</dbReference>
<keyword evidence="2" id="KW-0808">Transferase</keyword>
<dbReference type="GO" id="GO:0006508">
    <property type="term" value="P:proteolysis"/>
    <property type="evidence" value="ECO:0007669"/>
    <property type="project" value="UniProtKB-KW"/>
</dbReference>
<dbReference type="PANTHER" id="PTHR24559:SF444">
    <property type="entry name" value="REVERSE TRANSCRIPTASE DOMAIN-CONTAINING PROTEIN"/>
    <property type="match status" value="1"/>
</dbReference>
<dbReference type="Proteomes" id="UP000076858">
    <property type="component" value="Unassembled WGS sequence"/>
</dbReference>
<dbReference type="PROSITE" id="PS50878">
    <property type="entry name" value="RT_POL"/>
    <property type="match status" value="1"/>
</dbReference>
<evidence type="ECO:0000256" key="4">
    <source>
        <dbReference type="ARBA" id="ARBA00022722"/>
    </source>
</evidence>
<dbReference type="FunFam" id="3.10.10.10:FF:000007">
    <property type="entry name" value="Retrovirus-related Pol polyprotein from transposon 17.6-like Protein"/>
    <property type="match status" value="1"/>
</dbReference>
<keyword evidence="4" id="KW-0540">Nuclease</keyword>
<accession>A0A164DZJ6</accession>
<dbReference type="GO" id="GO:0003964">
    <property type="term" value="F:RNA-directed DNA polymerase activity"/>
    <property type="evidence" value="ECO:0007669"/>
    <property type="project" value="UniProtKB-KW"/>
</dbReference>
<dbReference type="InterPro" id="IPR041577">
    <property type="entry name" value="RT_RNaseH_2"/>
</dbReference>
<dbReference type="EMBL" id="LRGB01025515">
    <property type="protein sequence ID" value="KZR96269.1"/>
    <property type="molecule type" value="Genomic_DNA"/>
</dbReference>
<evidence type="ECO:0000256" key="7">
    <source>
        <dbReference type="ARBA" id="ARBA00022918"/>
    </source>
</evidence>
<feature type="non-terminal residue" evidence="9">
    <location>
        <position position="1"/>
    </location>
</feature>
<evidence type="ECO:0000256" key="2">
    <source>
        <dbReference type="ARBA" id="ARBA00022679"/>
    </source>
</evidence>
<dbReference type="OrthoDB" id="6379928at2759"/>
<dbReference type="AlphaFoldDB" id="A0A164DZJ6"/>
<dbReference type="InterPro" id="IPR043502">
    <property type="entry name" value="DNA/RNA_pol_sf"/>
</dbReference>
<dbReference type="InterPro" id="IPR043128">
    <property type="entry name" value="Rev_trsase/Diguanyl_cyclase"/>
</dbReference>
<organism evidence="9 10">
    <name type="scientific">Daphnia magna</name>
    <dbReference type="NCBI Taxonomy" id="35525"/>
    <lineage>
        <taxon>Eukaryota</taxon>
        <taxon>Metazoa</taxon>
        <taxon>Ecdysozoa</taxon>
        <taxon>Arthropoda</taxon>
        <taxon>Crustacea</taxon>
        <taxon>Branchiopoda</taxon>
        <taxon>Diplostraca</taxon>
        <taxon>Cladocera</taxon>
        <taxon>Anomopoda</taxon>
        <taxon>Daphniidae</taxon>
        <taxon>Daphnia</taxon>
    </lineage>
</organism>
<feature type="domain" description="Reverse transcriptase" evidence="8">
    <location>
        <begin position="1"/>
        <end position="250"/>
    </location>
</feature>
<reference evidence="9 10" key="1">
    <citation type="submission" date="2016-03" db="EMBL/GenBank/DDBJ databases">
        <title>EvidentialGene: Evidence-directed Construction of Genes on Genomes.</title>
        <authorList>
            <person name="Gilbert D.G."/>
            <person name="Choi J.-H."/>
            <person name="Mockaitis K."/>
            <person name="Colbourne J."/>
            <person name="Pfrender M."/>
        </authorList>
    </citation>
    <scope>NUCLEOTIDE SEQUENCE [LARGE SCALE GENOMIC DNA]</scope>
    <source>
        <strain evidence="9 10">Xinb3</strain>
        <tissue evidence="9">Complete organism</tissue>
    </source>
</reference>
<evidence type="ECO:0000259" key="8">
    <source>
        <dbReference type="PROSITE" id="PS50878"/>
    </source>
</evidence>
<evidence type="ECO:0000256" key="1">
    <source>
        <dbReference type="ARBA" id="ARBA00022670"/>
    </source>
</evidence>